<dbReference type="GO" id="GO:1990904">
    <property type="term" value="C:ribonucleoprotein complex"/>
    <property type="evidence" value="ECO:0007669"/>
    <property type="project" value="UniProtKB-KW"/>
</dbReference>
<dbReference type="NCBIfam" id="TIGR00009">
    <property type="entry name" value="L28"/>
    <property type="match status" value="1"/>
</dbReference>
<dbReference type="InterPro" id="IPR026569">
    <property type="entry name" value="Ribosomal_bL28"/>
</dbReference>
<dbReference type="PANTHER" id="PTHR13528:SF2">
    <property type="entry name" value="LARGE RIBOSOMAL SUBUNIT PROTEIN BL28M"/>
    <property type="match status" value="1"/>
</dbReference>
<proteinExistence type="inferred from homology"/>
<dbReference type="InterPro" id="IPR001383">
    <property type="entry name" value="Ribosomal_bL28_bact-type"/>
</dbReference>
<dbReference type="EMBL" id="PCGY01000002">
    <property type="protein sequence ID" value="PKU93301.1"/>
    <property type="molecule type" value="Genomic_DNA"/>
</dbReference>
<evidence type="ECO:0000256" key="2">
    <source>
        <dbReference type="ARBA" id="ARBA00022980"/>
    </source>
</evidence>
<dbReference type="FunFam" id="2.30.170.40:FF:000001">
    <property type="entry name" value="50S ribosomal protein L28"/>
    <property type="match status" value="1"/>
</dbReference>
<dbReference type="GO" id="GO:0006412">
    <property type="term" value="P:translation"/>
    <property type="evidence" value="ECO:0007669"/>
    <property type="project" value="UniProtKB-UniRule"/>
</dbReference>
<evidence type="ECO:0000256" key="1">
    <source>
        <dbReference type="ARBA" id="ARBA00008760"/>
    </source>
</evidence>
<dbReference type="InterPro" id="IPR037147">
    <property type="entry name" value="Ribosomal_bL28_sf"/>
</dbReference>
<keyword evidence="3 5" id="KW-0687">Ribonucleoprotein</keyword>
<comment type="similarity">
    <text evidence="1 5">Belongs to the bacterial ribosomal protein bL28 family.</text>
</comment>
<dbReference type="GO" id="GO:0003735">
    <property type="term" value="F:structural constituent of ribosome"/>
    <property type="evidence" value="ECO:0007669"/>
    <property type="project" value="InterPro"/>
</dbReference>
<dbReference type="GO" id="GO:0005840">
    <property type="term" value="C:ribosome"/>
    <property type="evidence" value="ECO:0007669"/>
    <property type="project" value="UniProtKB-KW"/>
</dbReference>
<comment type="caution">
    <text evidence="6">The sequence shown here is derived from an EMBL/GenBank/DDBJ whole genome shotgun (WGS) entry which is preliminary data.</text>
</comment>
<dbReference type="InterPro" id="IPR034704">
    <property type="entry name" value="Ribosomal_bL28/bL31-like_sf"/>
</dbReference>
<evidence type="ECO:0000256" key="3">
    <source>
        <dbReference type="ARBA" id="ARBA00023274"/>
    </source>
</evidence>
<gene>
    <name evidence="5" type="primary">rpmB</name>
    <name evidence="6" type="ORF">CQR47_0075</name>
</gene>
<accession>A0A2N3QNP4</accession>
<evidence type="ECO:0000256" key="4">
    <source>
        <dbReference type="ARBA" id="ARBA00035174"/>
    </source>
</evidence>
<dbReference type="Gene3D" id="2.30.170.40">
    <property type="entry name" value="Ribosomal protein L28/L24"/>
    <property type="match status" value="1"/>
</dbReference>
<reference evidence="6 7" key="1">
    <citation type="submission" date="2017-10" db="EMBL/GenBank/DDBJ databases">
        <title>Bifidobacterium genomics.</title>
        <authorList>
            <person name="Lugli G.A."/>
            <person name="Milani C."/>
            <person name="Mancabelli L."/>
        </authorList>
    </citation>
    <scope>NUCLEOTIDE SEQUENCE [LARGE SCALE GENOMIC DNA]</scope>
    <source>
        <strain evidence="6 7">1542B</strain>
    </source>
</reference>
<dbReference type="Proteomes" id="UP000233727">
    <property type="component" value="Unassembled WGS sequence"/>
</dbReference>
<evidence type="ECO:0000313" key="7">
    <source>
        <dbReference type="Proteomes" id="UP000233727"/>
    </source>
</evidence>
<name>A0A2N3QNP4_9BIFI</name>
<sequence length="82" mass="9367">MKHMSNHCQVLGTRAGKGNTVSHSHRKTRRRFEPNLQRKRYFVPSLGRRVTLTLTPRGIKTIDKYGIDAVIARLVANGEIRV</sequence>
<keyword evidence="2 5" id="KW-0689">Ribosomal protein</keyword>
<organism evidence="6 7">
    <name type="scientific">Bifidobacterium thermophilum</name>
    <dbReference type="NCBI Taxonomy" id="33905"/>
    <lineage>
        <taxon>Bacteria</taxon>
        <taxon>Bacillati</taxon>
        <taxon>Actinomycetota</taxon>
        <taxon>Actinomycetes</taxon>
        <taxon>Bifidobacteriales</taxon>
        <taxon>Bifidobacteriaceae</taxon>
        <taxon>Bifidobacterium</taxon>
    </lineage>
</organism>
<protein>
    <recommendedName>
        <fullName evidence="4 5">Large ribosomal subunit protein bL28</fullName>
    </recommendedName>
</protein>
<dbReference type="PANTHER" id="PTHR13528">
    <property type="entry name" value="39S RIBOSOMAL PROTEIN L28, MITOCHONDRIAL"/>
    <property type="match status" value="1"/>
</dbReference>
<evidence type="ECO:0000313" key="6">
    <source>
        <dbReference type="EMBL" id="PKU93301.1"/>
    </source>
</evidence>
<dbReference type="Pfam" id="PF00830">
    <property type="entry name" value="Ribosomal_L28"/>
    <property type="match status" value="1"/>
</dbReference>
<dbReference type="HAMAP" id="MF_00373">
    <property type="entry name" value="Ribosomal_bL28"/>
    <property type="match status" value="1"/>
</dbReference>
<dbReference type="SUPFAM" id="SSF143800">
    <property type="entry name" value="L28p-like"/>
    <property type="match status" value="1"/>
</dbReference>
<dbReference type="AlphaFoldDB" id="A0A2N3QNP4"/>
<evidence type="ECO:0000256" key="5">
    <source>
        <dbReference type="HAMAP-Rule" id="MF_00373"/>
    </source>
</evidence>